<gene>
    <name evidence="1" type="ORF">P9847_08755</name>
</gene>
<keyword evidence="2" id="KW-1185">Reference proteome</keyword>
<name>A0ABU6PSQ6_9BACL</name>
<evidence type="ECO:0008006" key="3">
    <source>
        <dbReference type="Google" id="ProtNLM"/>
    </source>
</evidence>
<dbReference type="Proteomes" id="UP001343257">
    <property type="component" value="Unassembled WGS sequence"/>
</dbReference>
<sequence length="134" mass="15952">MNTLLDEIIAKSGDDMLLFSDSVSNMLITYYGDEYLVSEFESWVYSTPALETELTNEYLDLISFDFRSKDAKYRLKKLIKNIYRNHQKDIEEEIVYWLVIRMTSDEYDLITGCEKLARLVRNNNPEFDYSFIPR</sequence>
<accession>A0ABU6PSQ6</accession>
<dbReference type="RefSeq" id="WP_328277071.1">
    <property type="nucleotide sequence ID" value="NZ_JARTLD010000023.1"/>
</dbReference>
<evidence type="ECO:0000313" key="2">
    <source>
        <dbReference type="Proteomes" id="UP001343257"/>
    </source>
</evidence>
<evidence type="ECO:0000313" key="1">
    <source>
        <dbReference type="EMBL" id="MED5017397.1"/>
    </source>
</evidence>
<comment type="caution">
    <text evidence="1">The sequence shown here is derived from an EMBL/GenBank/DDBJ whole genome shotgun (WGS) entry which is preliminary data.</text>
</comment>
<protein>
    <recommendedName>
        <fullName evidence="3">Immunity protein 30 domain-containing protein</fullName>
    </recommendedName>
</protein>
<organism evidence="1 2">
    <name type="scientific">Paenibacillus chibensis</name>
    <dbReference type="NCBI Taxonomy" id="59846"/>
    <lineage>
        <taxon>Bacteria</taxon>
        <taxon>Bacillati</taxon>
        <taxon>Bacillota</taxon>
        <taxon>Bacilli</taxon>
        <taxon>Bacillales</taxon>
        <taxon>Paenibacillaceae</taxon>
        <taxon>Paenibacillus</taxon>
    </lineage>
</organism>
<proteinExistence type="predicted"/>
<dbReference type="EMBL" id="JARTLD010000023">
    <property type="protein sequence ID" value="MED5017397.1"/>
    <property type="molecule type" value="Genomic_DNA"/>
</dbReference>
<reference evidence="1 2" key="1">
    <citation type="submission" date="2023-03" db="EMBL/GenBank/DDBJ databases">
        <title>Bacillus Genome Sequencing.</title>
        <authorList>
            <person name="Dunlap C."/>
        </authorList>
    </citation>
    <scope>NUCLEOTIDE SEQUENCE [LARGE SCALE GENOMIC DNA]</scope>
    <source>
        <strain evidence="1 2">NRS-52</strain>
    </source>
</reference>